<name>A0A2T6A2S4_9RHOB</name>
<evidence type="ECO:0000313" key="3">
    <source>
        <dbReference type="Proteomes" id="UP000244069"/>
    </source>
</evidence>
<organism evidence="2 3">
    <name type="scientific">Allosediminivita pacifica</name>
    <dbReference type="NCBI Taxonomy" id="1267769"/>
    <lineage>
        <taxon>Bacteria</taxon>
        <taxon>Pseudomonadati</taxon>
        <taxon>Pseudomonadota</taxon>
        <taxon>Alphaproteobacteria</taxon>
        <taxon>Rhodobacterales</taxon>
        <taxon>Paracoccaceae</taxon>
        <taxon>Allosediminivita</taxon>
    </lineage>
</organism>
<dbReference type="EMBL" id="QBKN01000045">
    <property type="protein sequence ID" value="PTX38121.1"/>
    <property type="molecule type" value="Genomic_DNA"/>
</dbReference>
<accession>A0A2T6A2S4</accession>
<comment type="caution">
    <text evidence="2">The sequence shown here is derived from an EMBL/GenBank/DDBJ whole genome shotgun (WGS) entry which is preliminary data.</text>
</comment>
<dbReference type="Proteomes" id="UP000244069">
    <property type="component" value="Unassembled WGS sequence"/>
</dbReference>
<dbReference type="OrthoDB" id="9804145at2"/>
<reference evidence="2 3" key="1">
    <citation type="submission" date="2018-04" db="EMBL/GenBank/DDBJ databases">
        <title>Genomic Encyclopedia of Archaeal and Bacterial Type Strains, Phase II (KMG-II): from individual species to whole genera.</title>
        <authorList>
            <person name="Goeker M."/>
        </authorList>
    </citation>
    <scope>NUCLEOTIDE SEQUENCE [LARGE SCALE GENOMIC DNA]</scope>
    <source>
        <strain evidence="2 3">DSM 29329</strain>
    </source>
</reference>
<dbReference type="PANTHER" id="PTHR47396:SF1">
    <property type="entry name" value="ATP-DEPENDENT HELICASE IRC3-RELATED"/>
    <property type="match status" value="1"/>
</dbReference>
<dbReference type="GO" id="GO:0003677">
    <property type="term" value="F:DNA binding"/>
    <property type="evidence" value="ECO:0007669"/>
    <property type="project" value="InterPro"/>
</dbReference>
<sequence length="869" mass="96625">MSTSFRQLDYQDRALTALEGYLDALKEKKGRADKIASLAAADPDLGLTIPDFAKEAWDTLGAAGKLPASRATIPFSPRIDGCNRPVPNAVLKVPTAGGKTWLAISSVSRIMGRYLDRNTGFVLWIVPNEAIYSQTLKHLKNRQHPYRQALDRAAAGRVKIMEKTDRLDARDVDSNLCVMLLMLQSANRETQDSLKMFQDRGDVHGFFPPEGEQQAHKAALDATPNLAAYDDMFLMVKDSLGNALRIIRPVVVLDEGHRAISDLAFRTLYGFNPCFVLELTATPQDVQPRGGRNPRDGRYANVLVEVTGRELDREGMIKMPLNLDPKQGNDWKATLNAALEKLRALDASAKTLRAETDRYIRPIMLVQVERTGADQRESNHIHAEDVKDWLKTAGFDDAEIAIKTAEQNDLSQPENQDLLSPTNRVRVIITKQALQEGWDCPFAYVLCALAASSNEKAMTQLVGRILRQPGAMKTGVEALDECHVITHHADTATVVGAIKKGLEQDGLGDLVLRVNQDDAGGKTRTARTIKRRPAFASTEIYLPKVMIIEDGAPRELDYETDILASIDWRGFDPAPIAAKIPDNAQAAESQLQRITLSDEGEELFVGETVAQNHEILVFDPAHTVRMVSDILPNPFVAREVVGQLLDALRVRGFDENKLGRFASLISAELRRGLDSARTERAEALFKTEVAAGRIQFRLRLDGRNWRMPATMETTEPEDARQLVNKAGGPLEKSLFAPVYEAELNKDERDVAVYLDGEGALSWWHRNVARSQYGIQGWKKAKIYPDFIFAVQTTGEAKKITVLETKGDQLDNLDTAYKRDVLDFLSGHFAWDDATPAGELELVKNNGETVEGTLILMSDWKTKLPEYLKP</sequence>
<dbReference type="RefSeq" id="WP_107978810.1">
    <property type="nucleotide sequence ID" value="NZ_BMEZ01000045.1"/>
</dbReference>
<dbReference type="AlphaFoldDB" id="A0A2T6A2S4"/>
<dbReference type="PANTHER" id="PTHR47396">
    <property type="entry name" value="TYPE I RESTRICTION ENZYME ECOKI R PROTEIN"/>
    <property type="match status" value="1"/>
</dbReference>
<dbReference type="InterPro" id="IPR050742">
    <property type="entry name" value="Helicase_Restrict-Modif_Enz"/>
</dbReference>
<protein>
    <submittedName>
        <fullName evidence="2">Type III restriction enzyme</fullName>
    </submittedName>
</protein>
<dbReference type="Pfam" id="PF04851">
    <property type="entry name" value="ResIII"/>
    <property type="match status" value="1"/>
</dbReference>
<dbReference type="GO" id="GO:0016787">
    <property type="term" value="F:hydrolase activity"/>
    <property type="evidence" value="ECO:0007669"/>
    <property type="project" value="InterPro"/>
</dbReference>
<dbReference type="GO" id="GO:0005829">
    <property type="term" value="C:cytosol"/>
    <property type="evidence" value="ECO:0007669"/>
    <property type="project" value="TreeGrafter"/>
</dbReference>
<evidence type="ECO:0000313" key="2">
    <source>
        <dbReference type="EMBL" id="PTX38121.1"/>
    </source>
</evidence>
<dbReference type="InterPro" id="IPR006935">
    <property type="entry name" value="Helicase/UvrB_N"/>
</dbReference>
<dbReference type="Gene3D" id="3.40.50.300">
    <property type="entry name" value="P-loop containing nucleotide triphosphate hydrolases"/>
    <property type="match status" value="2"/>
</dbReference>
<dbReference type="GO" id="GO:0005524">
    <property type="term" value="F:ATP binding"/>
    <property type="evidence" value="ECO:0007669"/>
    <property type="project" value="InterPro"/>
</dbReference>
<dbReference type="InterPro" id="IPR027417">
    <property type="entry name" value="P-loop_NTPase"/>
</dbReference>
<feature type="domain" description="Helicase/UvrB N-terminal" evidence="1">
    <location>
        <begin position="88"/>
        <end position="284"/>
    </location>
</feature>
<proteinExistence type="predicted"/>
<gene>
    <name evidence="2" type="ORF">C8N44_14511</name>
</gene>
<keyword evidence="3" id="KW-1185">Reference proteome</keyword>
<evidence type="ECO:0000259" key="1">
    <source>
        <dbReference type="Pfam" id="PF04851"/>
    </source>
</evidence>
<dbReference type="SUPFAM" id="SSF52540">
    <property type="entry name" value="P-loop containing nucleoside triphosphate hydrolases"/>
    <property type="match status" value="1"/>
</dbReference>